<dbReference type="Proteomes" id="UP001551695">
    <property type="component" value="Unassembled WGS sequence"/>
</dbReference>
<dbReference type="CDD" id="cd08946">
    <property type="entry name" value="SDR_e"/>
    <property type="match status" value="1"/>
</dbReference>
<evidence type="ECO:0000313" key="2">
    <source>
        <dbReference type="EMBL" id="MEV0709561.1"/>
    </source>
</evidence>
<dbReference type="PANTHER" id="PTHR43245">
    <property type="entry name" value="BIFUNCTIONAL POLYMYXIN RESISTANCE PROTEIN ARNA"/>
    <property type="match status" value="1"/>
</dbReference>
<dbReference type="InterPro" id="IPR050177">
    <property type="entry name" value="Lipid_A_modif_metabolic_enz"/>
</dbReference>
<gene>
    <name evidence="2" type="ORF">AB0I48_18525</name>
</gene>
<accession>A0ABV3FWJ7</accession>
<protein>
    <submittedName>
        <fullName evidence="2">NAD(P)-dependent oxidoreductase</fullName>
    </submittedName>
</protein>
<feature type="domain" description="NAD-dependent epimerase/dehydratase" evidence="1">
    <location>
        <begin position="6"/>
        <end position="190"/>
    </location>
</feature>
<proteinExistence type="predicted"/>
<sequence length="371" mass="40289">MSVNTILVTGGFGQVGKRCCELLLDRGRTVIAMDLRTDRSVAAADELSGPARPGTLVPAFVDLLDPAAVAGLVDEHRPDAIVHLAARLAPASYPNPAAAGRVNVEGTGNVVAAATALDRPPLLVLASSASVYGSRNPYRYPELITDETPVDPIDHYGRDKILAETIVRESGLPYAVLRLGGVISPDGMSGADRTHLVLIRATPRDNRIHAVDARDVALAFANAVDRADSIDGRTLLIAGDESYRKLQRELEDDMTQSIGLGRLGPSVSLPGDPADDRGWTFTGWFDTTESEALLDFQRHTWSETREWIAHSQARSRTLLLRTFGPVLRPAIRLLMAVQRRRDGRGDYADPWTLFEKTYGPDVLANKGSERP</sequence>
<evidence type="ECO:0000259" key="1">
    <source>
        <dbReference type="Pfam" id="PF01370"/>
    </source>
</evidence>
<dbReference type="RefSeq" id="WP_355083891.1">
    <property type="nucleotide sequence ID" value="NZ_JBEXKW010000005.1"/>
</dbReference>
<name>A0ABV3FWJ7_9NOCA</name>
<organism evidence="2 3">
    <name type="scientific">Nocardia aurea</name>
    <dbReference type="NCBI Taxonomy" id="2144174"/>
    <lineage>
        <taxon>Bacteria</taxon>
        <taxon>Bacillati</taxon>
        <taxon>Actinomycetota</taxon>
        <taxon>Actinomycetes</taxon>
        <taxon>Mycobacteriales</taxon>
        <taxon>Nocardiaceae</taxon>
        <taxon>Nocardia</taxon>
    </lineage>
</organism>
<keyword evidence="3" id="KW-1185">Reference proteome</keyword>
<dbReference type="EMBL" id="JBFAKC010000007">
    <property type="protein sequence ID" value="MEV0709561.1"/>
    <property type="molecule type" value="Genomic_DNA"/>
</dbReference>
<reference evidence="2 3" key="1">
    <citation type="submission" date="2024-06" db="EMBL/GenBank/DDBJ databases">
        <title>The Natural Products Discovery Center: Release of the First 8490 Sequenced Strains for Exploring Actinobacteria Biosynthetic Diversity.</title>
        <authorList>
            <person name="Kalkreuter E."/>
            <person name="Kautsar S.A."/>
            <person name="Yang D."/>
            <person name="Bader C.D."/>
            <person name="Teijaro C.N."/>
            <person name="Fluegel L."/>
            <person name="Davis C.M."/>
            <person name="Simpson J.R."/>
            <person name="Lauterbach L."/>
            <person name="Steele A.D."/>
            <person name="Gui C."/>
            <person name="Meng S."/>
            <person name="Li G."/>
            <person name="Viehrig K."/>
            <person name="Ye F."/>
            <person name="Su P."/>
            <person name="Kiefer A.F."/>
            <person name="Nichols A."/>
            <person name="Cepeda A.J."/>
            <person name="Yan W."/>
            <person name="Fan B."/>
            <person name="Jiang Y."/>
            <person name="Adhikari A."/>
            <person name="Zheng C.-J."/>
            <person name="Schuster L."/>
            <person name="Cowan T.M."/>
            <person name="Smanski M.J."/>
            <person name="Chevrette M.G."/>
            <person name="De Carvalho L.P.S."/>
            <person name="Shen B."/>
        </authorList>
    </citation>
    <scope>NUCLEOTIDE SEQUENCE [LARGE SCALE GENOMIC DNA]</scope>
    <source>
        <strain evidence="2 3">NPDC050403</strain>
    </source>
</reference>
<dbReference type="InterPro" id="IPR036291">
    <property type="entry name" value="NAD(P)-bd_dom_sf"/>
</dbReference>
<dbReference type="SUPFAM" id="SSF51735">
    <property type="entry name" value="NAD(P)-binding Rossmann-fold domains"/>
    <property type="match status" value="1"/>
</dbReference>
<dbReference type="InterPro" id="IPR001509">
    <property type="entry name" value="Epimerase_deHydtase"/>
</dbReference>
<dbReference type="Pfam" id="PF01370">
    <property type="entry name" value="Epimerase"/>
    <property type="match status" value="1"/>
</dbReference>
<dbReference type="Gene3D" id="3.40.50.720">
    <property type="entry name" value="NAD(P)-binding Rossmann-like Domain"/>
    <property type="match status" value="1"/>
</dbReference>
<evidence type="ECO:0000313" key="3">
    <source>
        <dbReference type="Proteomes" id="UP001551695"/>
    </source>
</evidence>
<comment type="caution">
    <text evidence="2">The sequence shown here is derived from an EMBL/GenBank/DDBJ whole genome shotgun (WGS) entry which is preliminary data.</text>
</comment>